<proteinExistence type="predicted"/>
<sequence length="218" mass="24391">YLQVGQEVCQRCYNGLMQSSGAMKEYAKATSNIQQLDANILDPEANMLDPERNSNKPAILLEGKKKRKLVNDTNISMPTIGIVANTQHLPLGFSTSQKPNQSVLCDYSLCTKADIHVYTNLLFPNLKILACGHKYHVECLEEIGQKCPPCLEFLKNGIQVNVNQLLELQENIPEEAQENITEEFISETNEDGDNVIIIGSNEDTVLDSLLQKLKELQQ</sequence>
<dbReference type="AlphaFoldDB" id="A0A9N8ZIW0"/>
<gene>
    <name evidence="1" type="ORF">DERYTH_LOCUS2715</name>
</gene>
<dbReference type="SUPFAM" id="SSF57850">
    <property type="entry name" value="RING/U-box"/>
    <property type="match status" value="1"/>
</dbReference>
<dbReference type="OrthoDB" id="2443808at2759"/>
<dbReference type="EMBL" id="CAJVPY010000891">
    <property type="protein sequence ID" value="CAG8497271.1"/>
    <property type="molecule type" value="Genomic_DNA"/>
</dbReference>
<evidence type="ECO:0000313" key="1">
    <source>
        <dbReference type="EMBL" id="CAG8497271.1"/>
    </source>
</evidence>
<comment type="caution">
    <text evidence="1">The sequence shown here is derived from an EMBL/GenBank/DDBJ whole genome shotgun (WGS) entry which is preliminary data.</text>
</comment>
<protein>
    <submittedName>
        <fullName evidence="1">15993_t:CDS:1</fullName>
    </submittedName>
</protein>
<evidence type="ECO:0000313" key="2">
    <source>
        <dbReference type="Proteomes" id="UP000789405"/>
    </source>
</evidence>
<feature type="non-terminal residue" evidence="1">
    <location>
        <position position="218"/>
    </location>
</feature>
<keyword evidence="2" id="KW-1185">Reference proteome</keyword>
<name>A0A9N8ZIW0_9GLOM</name>
<organism evidence="1 2">
    <name type="scientific">Dentiscutata erythropus</name>
    <dbReference type="NCBI Taxonomy" id="1348616"/>
    <lineage>
        <taxon>Eukaryota</taxon>
        <taxon>Fungi</taxon>
        <taxon>Fungi incertae sedis</taxon>
        <taxon>Mucoromycota</taxon>
        <taxon>Glomeromycotina</taxon>
        <taxon>Glomeromycetes</taxon>
        <taxon>Diversisporales</taxon>
        <taxon>Gigasporaceae</taxon>
        <taxon>Dentiscutata</taxon>
    </lineage>
</organism>
<dbReference type="Proteomes" id="UP000789405">
    <property type="component" value="Unassembled WGS sequence"/>
</dbReference>
<reference evidence="1" key="1">
    <citation type="submission" date="2021-06" db="EMBL/GenBank/DDBJ databases">
        <authorList>
            <person name="Kallberg Y."/>
            <person name="Tangrot J."/>
            <person name="Rosling A."/>
        </authorList>
    </citation>
    <scope>NUCLEOTIDE SEQUENCE</scope>
    <source>
        <strain evidence="1">MA453B</strain>
    </source>
</reference>
<accession>A0A9N8ZIW0</accession>